<dbReference type="Proteomes" id="UP000480684">
    <property type="component" value="Unassembled WGS sequence"/>
</dbReference>
<protein>
    <submittedName>
        <fullName evidence="1">DUF2934 domain-containing protein</fullName>
    </submittedName>
</protein>
<evidence type="ECO:0000313" key="2">
    <source>
        <dbReference type="Proteomes" id="UP000480684"/>
    </source>
</evidence>
<sequence length="152" mass="16790">MGSVSIPVRLTLPESSAVALTKAADDMADAHDTSCFVAALNVNHRLWQALSEIADAKGWTIPDRRIADFVMKTTHKAGRRTGDDQIETLIAINRDMAAQLAGGQDMETVTRRAELAWRERGRPYGVKLDQWLVGEMERKARLRHEAIAGPLA</sequence>
<comment type="caution">
    <text evidence="1">The sequence shown here is derived from an EMBL/GenBank/DDBJ whole genome shotgun (WGS) entry which is preliminary data.</text>
</comment>
<dbReference type="GO" id="GO:0044781">
    <property type="term" value="P:bacterial-type flagellum organization"/>
    <property type="evidence" value="ECO:0007669"/>
    <property type="project" value="InterPro"/>
</dbReference>
<gene>
    <name evidence="1" type="ORF">G4223_13435</name>
</gene>
<reference evidence="1 2" key="1">
    <citation type="submission" date="2020-02" db="EMBL/GenBank/DDBJ databases">
        <authorList>
            <person name="Dziuba M."/>
            <person name="Kuznetsov B."/>
            <person name="Mardanov A."/>
            <person name="Ravin N."/>
            <person name="Grouzdev D."/>
        </authorList>
    </citation>
    <scope>NUCLEOTIDE SEQUENCE [LARGE SCALE GENOMIC DNA]</scope>
    <source>
        <strain evidence="1 2">SpK</strain>
    </source>
</reference>
<dbReference type="InterPro" id="IPR010845">
    <property type="entry name" value="FlaF"/>
</dbReference>
<dbReference type="AlphaFoldDB" id="A0A7C9QWQ5"/>
<dbReference type="EMBL" id="JAAIYP010000039">
    <property type="protein sequence ID" value="NFV81116.1"/>
    <property type="molecule type" value="Genomic_DNA"/>
</dbReference>
<dbReference type="Pfam" id="PF07309">
    <property type="entry name" value="FlaF"/>
    <property type="match status" value="1"/>
</dbReference>
<proteinExistence type="predicted"/>
<keyword evidence="2" id="KW-1185">Reference proteome</keyword>
<organism evidence="1 2">
    <name type="scientific">Magnetospirillum aberrantis SpK</name>
    <dbReference type="NCBI Taxonomy" id="908842"/>
    <lineage>
        <taxon>Bacteria</taxon>
        <taxon>Pseudomonadati</taxon>
        <taxon>Pseudomonadota</taxon>
        <taxon>Alphaproteobacteria</taxon>
        <taxon>Rhodospirillales</taxon>
        <taxon>Rhodospirillaceae</taxon>
        <taxon>Magnetospirillum</taxon>
    </lineage>
</organism>
<name>A0A7C9QWQ5_9PROT</name>
<evidence type="ECO:0000313" key="1">
    <source>
        <dbReference type="EMBL" id="NFV81116.1"/>
    </source>
</evidence>
<dbReference type="RefSeq" id="WP_163680651.1">
    <property type="nucleotide sequence ID" value="NZ_JAAIYP010000039.1"/>
</dbReference>
<accession>A0A7C9QWQ5</accession>